<dbReference type="SUPFAM" id="SSF46785">
    <property type="entry name" value="Winged helix' DNA-binding domain"/>
    <property type="match status" value="1"/>
</dbReference>
<dbReference type="InterPro" id="IPR005149">
    <property type="entry name" value="Tscrpt_reg_PadR_N"/>
</dbReference>
<evidence type="ECO:0000259" key="1">
    <source>
        <dbReference type="Pfam" id="PF03551"/>
    </source>
</evidence>
<sequence>MNHYGCGPRGRGMWPMMAMMTGRRGRWGGSFGDGAEGGDWGGRHRRGPGGRGRVFGTGELRLVLLDLLSEQPRHGYELIKAIEELTGGNYAPSPGVVYPTLNLLTDEGVIAEQAGDGSRKSYAATAAGQQEVADRAEEVARLKERLRGLADDEQRHGAPPLRRAMGNLFTAVRQRAASGDFDRETMHQVADILDEAARKIERL</sequence>
<gene>
    <name evidence="2" type="ORF">ACFFF7_02945</name>
</gene>
<dbReference type="InterPro" id="IPR036388">
    <property type="entry name" value="WH-like_DNA-bd_sf"/>
</dbReference>
<proteinExistence type="predicted"/>
<comment type="caution">
    <text evidence="2">The sequence shown here is derived from an EMBL/GenBank/DDBJ whole genome shotgun (WGS) entry which is preliminary data.</text>
</comment>
<keyword evidence="3" id="KW-1185">Reference proteome</keyword>
<dbReference type="PANTHER" id="PTHR43252">
    <property type="entry name" value="TRANSCRIPTIONAL REGULATOR YQJI"/>
    <property type="match status" value="1"/>
</dbReference>
<dbReference type="InterPro" id="IPR036390">
    <property type="entry name" value="WH_DNA-bd_sf"/>
</dbReference>
<name>A0ABV6PEV6_9SPHN</name>
<dbReference type="RefSeq" id="WP_379479864.1">
    <property type="nucleotide sequence ID" value="NZ_JBHLTL010000001.1"/>
</dbReference>
<dbReference type="Pfam" id="PF03551">
    <property type="entry name" value="PadR"/>
    <property type="match status" value="1"/>
</dbReference>
<protein>
    <submittedName>
        <fullName evidence="2">PadR family transcriptional regulator</fullName>
    </submittedName>
</protein>
<dbReference type="PANTHER" id="PTHR43252:SF7">
    <property type="entry name" value="TRANSCRIPTIONAL REGULATOR YQJI"/>
    <property type="match status" value="1"/>
</dbReference>
<dbReference type="EMBL" id="JBHLTL010000001">
    <property type="protein sequence ID" value="MFC0588362.1"/>
    <property type="molecule type" value="Genomic_DNA"/>
</dbReference>
<accession>A0ABV6PEV6</accession>
<reference evidence="2 3" key="1">
    <citation type="submission" date="2024-09" db="EMBL/GenBank/DDBJ databases">
        <authorList>
            <person name="Sun Q."/>
            <person name="Mori K."/>
        </authorList>
    </citation>
    <scope>NUCLEOTIDE SEQUENCE [LARGE SCALE GENOMIC DNA]</scope>
    <source>
        <strain evidence="2 3">NCAIM B.02537</strain>
    </source>
</reference>
<organism evidence="2 3">
    <name type="scientific">Novosphingobium aquiterrae</name>
    <dbReference type="NCBI Taxonomy" id="624388"/>
    <lineage>
        <taxon>Bacteria</taxon>
        <taxon>Pseudomonadati</taxon>
        <taxon>Pseudomonadota</taxon>
        <taxon>Alphaproteobacteria</taxon>
        <taxon>Sphingomonadales</taxon>
        <taxon>Sphingomonadaceae</taxon>
        <taxon>Novosphingobium</taxon>
    </lineage>
</organism>
<evidence type="ECO:0000313" key="2">
    <source>
        <dbReference type="EMBL" id="MFC0588362.1"/>
    </source>
</evidence>
<dbReference type="Proteomes" id="UP001589943">
    <property type="component" value="Unassembled WGS sequence"/>
</dbReference>
<dbReference type="Gene3D" id="1.10.10.10">
    <property type="entry name" value="Winged helix-like DNA-binding domain superfamily/Winged helix DNA-binding domain"/>
    <property type="match status" value="1"/>
</dbReference>
<evidence type="ECO:0000313" key="3">
    <source>
        <dbReference type="Proteomes" id="UP001589943"/>
    </source>
</evidence>
<feature type="domain" description="Transcription regulator PadR N-terminal" evidence="1">
    <location>
        <begin position="64"/>
        <end position="133"/>
    </location>
</feature>